<sequence length="144" mass="15404">MNTQGASGTAESGEATIEFIGLALVLLIPVVYLVFTIGTVQSTSLAVEAASRESARILSEDPTNYEYADRQVAQIFSDYGVSAPSEVNARCEPASCTGQARIHVTVNAVVSLPLVPDRWVGSVPIRVHSNRYAPVKHARLHAEP</sequence>
<gene>
    <name evidence="2" type="ORF">QS713_04455</name>
</gene>
<dbReference type="EMBL" id="JASXSX010000001">
    <property type="protein sequence ID" value="MDT3767317.1"/>
    <property type="molecule type" value="Genomic_DNA"/>
</dbReference>
<keyword evidence="1" id="KW-1133">Transmembrane helix</keyword>
<keyword evidence="1" id="KW-0472">Membrane</keyword>
<keyword evidence="3" id="KW-1185">Reference proteome</keyword>
<dbReference type="RefSeq" id="WP_313272749.1">
    <property type="nucleotide sequence ID" value="NZ_JASXSX010000001.1"/>
</dbReference>
<comment type="caution">
    <text evidence="2">The sequence shown here is derived from an EMBL/GenBank/DDBJ whole genome shotgun (WGS) entry which is preliminary data.</text>
</comment>
<evidence type="ECO:0000256" key="1">
    <source>
        <dbReference type="SAM" id="Phobius"/>
    </source>
</evidence>
<keyword evidence="1" id="KW-0812">Transmembrane</keyword>
<dbReference type="Proteomes" id="UP001247542">
    <property type="component" value="Unassembled WGS sequence"/>
</dbReference>
<proteinExistence type="predicted"/>
<evidence type="ECO:0000313" key="3">
    <source>
        <dbReference type="Proteomes" id="UP001247542"/>
    </source>
</evidence>
<evidence type="ECO:0000313" key="2">
    <source>
        <dbReference type="EMBL" id="MDT3767317.1"/>
    </source>
</evidence>
<accession>A0ABU3ICW3</accession>
<organism evidence="2 3">
    <name type="scientific">Gleimia hominis</name>
    <dbReference type="NCBI Taxonomy" id="595468"/>
    <lineage>
        <taxon>Bacteria</taxon>
        <taxon>Bacillati</taxon>
        <taxon>Actinomycetota</taxon>
        <taxon>Actinomycetes</taxon>
        <taxon>Actinomycetales</taxon>
        <taxon>Actinomycetaceae</taxon>
        <taxon>Gleimia</taxon>
    </lineage>
</organism>
<reference evidence="2 3" key="1">
    <citation type="submission" date="2023-06" db="EMBL/GenBank/DDBJ databases">
        <title>Draft genome sequence of Gleimia hominis type strain CCUG 57540T.</title>
        <authorList>
            <person name="Salva-Serra F."/>
            <person name="Cardew S."/>
            <person name="Jensie Markopoulos S."/>
            <person name="Ohlen M."/>
            <person name="Inganas E."/>
            <person name="Svensson-Stadler L."/>
            <person name="Moore E.R.B."/>
        </authorList>
    </citation>
    <scope>NUCLEOTIDE SEQUENCE [LARGE SCALE GENOMIC DNA]</scope>
    <source>
        <strain evidence="2 3">CCUG 57540</strain>
    </source>
</reference>
<name>A0ABU3ICW3_9ACTO</name>
<feature type="transmembrane region" description="Helical" evidence="1">
    <location>
        <begin position="15"/>
        <end position="35"/>
    </location>
</feature>
<protein>
    <submittedName>
        <fullName evidence="2">1-hydroxy-2-methyl-2-(E)-butenyl 4-diphosphate synthase</fullName>
    </submittedName>
</protein>